<dbReference type="Proteomes" id="UP000317371">
    <property type="component" value="Unassembled WGS sequence"/>
</dbReference>
<keyword evidence="6" id="KW-0456">Lyase</keyword>
<accession>A0A540VB27</accession>
<sequence length="322" mass="33983">MRASPITLQDIYLARQRIAPHTRRTPLVYSSALSQGESQIYLKLETVQPTGSFKIRGAANRLLQPDAAAGVVTVSTGNHGRAVAHMARRLGLRAVVCVPEQVLPHKVAAMRELGAQVVVHGQSQEEAEAHAADLAQAEGLTLVSPFDDPWVIAGQGTIGLELLEELPQVDTAVIPLSGGGLLGGIALALKAANPAIRMVGVSMERGPVMVRSLEAGHPVQLPEEPTLADSLMGGIGLENRYTFRLVQALMDEVVLLSEQEIADAMVHGLRAEHLVVEGGGAVAMGAVLHRKIARPGRHVAVVVSGGNVDPDLLGRLLTGDPR</sequence>
<dbReference type="FunCoup" id="A0A540VB27">
    <property type="interactions" value="429"/>
</dbReference>
<keyword evidence="11" id="KW-1185">Reference proteome</keyword>
<evidence type="ECO:0000256" key="6">
    <source>
        <dbReference type="ARBA" id="ARBA00023239"/>
    </source>
</evidence>
<name>A0A540VB27_9CHLR</name>
<dbReference type="PANTHER" id="PTHR48078">
    <property type="entry name" value="THREONINE DEHYDRATASE, MITOCHONDRIAL-RELATED"/>
    <property type="match status" value="1"/>
</dbReference>
<comment type="function">
    <text evidence="7">Catalyzes the anaerobic formation of alpha-ketobutyrate and ammonia from threonine in a two-step reaction. The first step involved a dehydration of threonine and a production of enamine intermediates (aminocrotonate), which tautomerizes to its imine form (iminobutyrate). Both intermediates are unstable and short-lived. The second step is the nonenzymatic hydrolysis of the enamine/imine intermediates to form 2-ketobutyrate and free ammonia. In the low water environment of the cell, the second step is accelerated by RidA.</text>
</comment>
<keyword evidence="5" id="KW-0663">Pyridoxal phosphate</keyword>
<evidence type="ECO:0000256" key="2">
    <source>
        <dbReference type="ARBA" id="ARBA00001933"/>
    </source>
</evidence>
<dbReference type="EMBL" id="VIGC01000030">
    <property type="protein sequence ID" value="TQE93970.1"/>
    <property type="molecule type" value="Genomic_DNA"/>
</dbReference>
<dbReference type="CDD" id="cd01562">
    <property type="entry name" value="Thr-dehyd"/>
    <property type="match status" value="1"/>
</dbReference>
<dbReference type="EC" id="4.3.1.19" evidence="4"/>
<dbReference type="FunFam" id="3.40.50.1100:FF:000005">
    <property type="entry name" value="Threonine dehydratase catabolic"/>
    <property type="match status" value="1"/>
</dbReference>
<dbReference type="OrthoDB" id="9811476at2"/>
<dbReference type="PROSITE" id="PS00165">
    <property type="entry name" value="DEHYDRATASE_SER_THR"/>
    <property type="match status" value="1"/>
</dbReference>
<evidence type="ECO:0000313" key="11">
    <source>
        <dbReference type="Proteomes" id="UP000317371"/>
    </source>
</evidence>
<dbReference type="GO" id="GO:0003941">
    <property type="term" value="F:L-serine ammonia-lyase activity"/>
    <property type="evidence" value="ECO:0007669"/>
    <property type="project" value="TreeGrafter"/>
</dbReference>
<dbReference type="InterPro" id="IPR036052">
    <property type="entry name" value="TrpB-like_PALP_sf"/>
</dbReference>
<dbReference type="GO" id="GO:0004794">
    <property type="term" value="F:threonine deaminase activity"/>
    <property type="evidence" value="ECO:0007669"/>
    <property type="project" value="UniProtKB-EC"/>
</dbReference>
<evidence type="ECO:0000256" key="3">
    <source>
        <dbReference type="ARBA" id="ARBA00010869"/>
    </source>
</evidence>
<dbReference type="InParanoid" id="A0A540VB27"/>
<organism evidence="10 11">
    <name type="scientific">Litorilinea aerophila</name>
    <dbReference type="NCBI Taxonomy" id="1204385"/>
    <lineage>
        <taxon>Bacteria</taxon>
        <taxon>Bacillati</taxon>
        <taxon>Chloroflexota</taxon>
        <taxon>Caldilineae</taxon>
        <taxon>Caldilineales</taxon>
        <taxon>Caldilineaceae</taxon>
        <taxon>Litorilinea</taxon>
    </lineage>
</organism>
<feature type="domain" description="Tryptophan synthase beta chain-like PALP" evidence="9">
    <location>
        <begin position="19"/>
        <end position="305"/>
    </location>
</feature>
<dbReference type="GO" id="GO:0006567">
    <property type="term" value="P:L-threonine catabolic process"/>
    <property type="evidence" value="ECO:0007669"/>
    <property type="project" value="TreeGrafter"/>
</dbReference>
<gene>
    <name evidence="10" type="primary">eutB</name>
    <name evidence="10" type="ORF">FKZ61_19155</name>
</gene>
<dbReference type="RefSeq" id="WP_141611769.1">
    <property type="nucleotide sequence ID" value="NZ_VIGC02000030.1"/>
</dbReference>
<evidence type="ECO:0000259" key="9">
    <source>
        <dbReference type="Pfam" id="PF00291"/>
    </source>
</evidence>
<evidence type="ECO:0000256" key="5">
    <source>
        <dbReference type="ARBA" id="ARBA00022898"/>
    </source>
</evidence>
<evidence type="ECO:0000256" key="7">
    <source>
        <dbReference type="ARBA" id="ARBA00025527"/>
    </source>
</evidence>
<dbReference type="GO" id="GO:0009097">
    <property type="term" value="P:isoleucine biosynthetic process"/>
    <property type="evidence" value="ECO:0007669"/>
    <property type="project" value="TreeGrafter"/>
</dbReference>
<dbReference type="InterPro" id="IPR000634">
    <property type="entry name" value="Ser/Thr_deHydtase_PyrdxlP-BS"/>
</dbReference>
<dbReference type="Gene3D" id="3.40.50.1100">
    <property type="match status" value="2"/>
</dbReference>
<dbReference type="NCBIfam" id="NF005680">
    <property type="entry name" value="PRK07476.1"/>
    <property type="match status" value="1"/>
</dbReference>
<comment type="caution">
    <text evidence="10">The sequence shown here is derived from an EMBL/GenBank/DDBJ whole genome shotgun (WGS) entry which is preliminary data.</text>
</comment>
<dbReference type="PANTHER" id="PTHR48078:SF6">
    <property type="entry name" value="L-THREONINE DEHYDRATASE CATABOLIC TDCB"/>
    <property type="match status" value="1"/>
</dbReference>
<proteinExistence type="inferred from homology"/>
<evidence type="ECO:0000256" key="4">
    <source>
        <dbReference type="ARBA" id="ARBA00012096"/>
    </source>
</evidence>
<dbReference type="InterPro" id="IPR001926">
    <property type="entry name" value="TrpB-like_PALP"/>
</dbReference>
<dbReference type="AlphaFoldDB" id="A0A540VB27"/>
<dbReference type="GO" id="GO:0006565">
    <property type="term" value="P:L-serine catabolic process"/>
    <property type="evidence" value="ECO:0007669"/>
    <property type="project" value="TreeGrafter"/>
</dbReference>
<dbReference type="Pfam" id="PF00291">
    <property type="entry name" value="PALP"/>
    <property type="match status" value="1"/>
</dbReference>
<evidence type="ECO:0000256" key="8">
    <source>
        <dbReference type="ARBA" id="ARBA00031427"/>
    </source>
</evidence>
<comment type="similarity">
    <text evidence="3">Belongs to the serine/threonine dehydratase family.</text>
</comment>
<evidence type="ECO:0000313" key="10">
    <source>
        <dbReference type="EMBL" id="TQE93970.1"/>
    </source>
</evidence>
<evidence type="ECO:0000256" key="1">
    <source>
        <dbReference type="ARBA" id="ARBA00001274"/>
    </source>
</evidence>
<dbReference type="InterPro" id="IPR050147">
    <property type="entry name" value="Ser/Thr_Dehydratase"/>
</dbReference>
<comment type="cofactor">
    <cofactor evidence="2">
        <name>pyridoxal 5'-phosphate</name>
        <dbReference type="ChEBI" id="CHEBI:597326"/>
    </cofactor>
</comment>
<protein>
    <recommendedName>
        <fullName evidence="4">threonine ammonia-lyase</fullName>
        <ecNumber evidence="4">4.3.1.19</ecNumber>
    </recommendedName>
    <alternativeName>
        <fullName evidence="8">Threonine deaminase</fullName>
    </alternativeName>
</protein>
<reference evidence="10 11" key="1">
    <citation type="submission" date="2019-06" db="EMBL/GenBank/DDBJ databases">
        <title>Genome sequence of Litorilinea aerophila BAA-2444.</title>
        <authorList>
            <person name="Maclea K.S."/>
            <person name="Maurais E.G."/>
            <person name="Iannazzi L.C."/>
        </authorList>
    </citation>
    <scope>NUCLEOTIDE SEQUENCE [LARGE SCALE GENOMIC DNA]</scope>
    <source>
        <strain evidence="10 11">ATCC BAA-2444</strain>
    </source>
</reference>
<comment type="catalytic activity">
    <reaction evidence="1">
        <text>L-threonine = 2-oxobutanoate + NH4(+)</text>
        <dbReference type="Rhea" id="RHEA:22108"/>
        <dbReference type="ChEBI" id="CHEBI:16763"/>
        <dbReference type="ChEBI" id="CHEBI:28938"/>
        <dbReference type="ChEBI" id="CHEBI:57926"/>
        <dbReference type="EC" id="4.3.1.19"/>
    </reaction>
</comment>
<dbReference type="GO" id="GO:0030170">
    <property type="term" value="F:pyridoxal phosphate binding"/>
    <property type="evidence" value="ECO:0007669"/>
    <property type="project" value="InterPro"/>
</dbReference>
<dbReference type="SUPFAM" id="SSF53686">
    <property type="entry name" value="Tryptophan synthase beta subunit-like PLP-dependent enzymes"/>
    <property type="match status" value="1"/>
</dbReference>